<dbReference type="AlphaFoldDB" id="A0A7R8ZNS9"/>
<dbReference type="GO" id="GO:0052689">
    <property type="term" value="F:carboxylic ester hydrolase activity"/>
    <property type="evidence" value="ECO:0007669"/>
    <property type="project" value="UniProtKB-KW"/>
</dbReference>
<comment type="similarity">
    <text evidence="1 5">Belongs to the type-B carboxylesterase/lipase family.</text>
</comment>
<dbReference type="InterPro" id="IPR019826">
    <property type="entry name" value="Carboxylesterase_B_AS"/>
</dbReference>
<dbReference type="PROSITE" id="PS00122">
    <property type="entry name" value="CARBOXYLESTERASE_B_1"/>
    <property type="match status" value="1"/>
</dbReference>
<evidence type="ECO:0000256" key="2">
    <source>
        <dbReference type="ARBA" id="ARBA00022487"/>
    </source>
</evidence>
<dbReference type="Pfam" id="PF00135">
    <property type="entry name" value="COesterase"/>
    <property type="match status" value="1"/>
</dbReference>
<evidence type="ECO:0000256" key="4">
    <source>
        <dbReference type="ARBA" id="ARBA00023180"/>
    </source>
</evidence>
<dbReference type="PANTHER" id="PTHR11559">
    <property type="entry name" value="CARBOXYLESTERASE"/>
    <property type="match status" value="1"/>
</dbReference>
<dbReference type="InterPro" id="IPR002018">
    <property type="entry name" value="CarbesteraseB"/>
</dbReference>
<dbReference type="OrthoDB" id="6846267at2759"/>
<evidence type="ECO:0000256" key="1">
    <source>
        <dbReference type="ARBA" id="ARBA00005964"/>
    </source>
</evidence>
<keyword evidence="4" id="KW-0325">Glycoprotein</keyword>
<protein>
    <recommendedName>
        <fullName evidence="5">Carboxylic ester hydrolase</fullName>
        <ecNumber evidence="5">3.1.1.-</ecNumber>
    </recommendedName>
</protein>
<accession>A0A7R8ZNS9</accession>
<name>A0A7R8ZNS9_9CRUS</name>
<keyword evidence="5" id="KW-0732">Signal</keyword>
<evidence type="ECO:0000256" key="3">
    <source>
        <dbReference type="ARBA" id="ARBA00022801"/>
    </source>
</evidence>
<sequence>MYQWIFLPVLSFGLVSSQDATVFPEVTLSHGGIVRGVRLPVKLVDGSLDSRGMEFDAYRDIPYAEKPVRFSPPVAHAGWRGVRNATEEIAICNQASMMNPEELSMGQEDCLVLQVHVPVSLTNVDPPLLPVMVNIHGGGFAFGSGQSLFYGPEHLMAPEHQVILVNINYRLGPFGFLSTGDSEAAGNWGLLDQIQALKWVEKEIQAFGGDPEKVTIFGESAGGGSVSFLQLSPLSKGLFHRAIAQSGSSLDPWAMQLNPRDNAIELAKKLQCPLPNSETSDSKIVSRAVVECLREKIASDVVNASAGRFIDWTKSSTFFTVVVDGDYLEETEGSPVIPEHPLTLLKSGTIGNPVPTIMGRTDEEGIFLPMVLLADDADDKMQKLNDNFESSACSLLLKLDDKRKDIPQVCRKIKEHFFGDPNVQITFDHTRVLSHMVGERYFNVGSLKQLQLLSKWVPTYHYIFDFAPERSMFKDLMAAFQGTNQTEEEKQEFNEKWDSRVLEGAGHGDDIVYLFYSSLFPKFEINSPDAKIVHRLTKLWTSFAHHGSTEKVAPIWKPWTHQEPATYSINNSPHISYTRTEQHLVASWERFLEPPAEETCWVPG</sequence>
<dbReference type="EC" id="3.1.1.-" evidence="5"/>
<dbReference type="InterPro" id="IPR029058">
    <property type="entry name" value="AB_hydrolase_fold"/>
</dbReference>
<proteinExistence type="inferred from homology"/>
<organism evidence="6">
    <name type="scientific">Cyprideis torosa</name>
    <dbReference type="NCBI Taxonomy" id="163714"/>
    <lineage>
        <taxon>Eukaryota</taxon>
        <taxon>Metazoa</taxon>
        <taxon>Ecdysozoa</taxon>
        <taxon>Arthropoda</taxon>
        <taxon>Crustacea</taxon>
        <taxon>Oligostraca</taxon>
        <taxon>Ostracoda</taxon>
        <taxon>Podocopa</taxon>
        <taxon>Podocopida</taxon>
        <taxon>Cytherocopina</taxon>
        <taxon>Cytheroidea</taxon>
        <taxon>Cytherideidae</taxon>
        <taxon>Cyprideis</taxon>
    </lineage>
</organism>
<dbReference type="Gene3D" id="3.40.50.1820">
    <property type="entry name" value="alpha/beta hydrolase"/>
    <property type="match status" value="1"/>
</dbReference>
<evidence type="ECO:0000313" key="6">
    <source>
        <dbReference type="EMBL" id="CAD7231476.1"/>
    </source>
</evidence>
<dbReference type="EMBL" id="OB663554">
    <property type="protein sequence ID" value="CAD7231476.1"/>
    <property type="molecule type" value="Genomic_DNA"/>
</dbReference>
<dbReference type="InterPro" id="IPR050309">
    <property type="entry name" value="Type-B_Carboxylest/Lipase"/>
</dbReference>
<keyword evidence="2" id="KW-0719">Serine esterase</keyword>
<feature type="signal peptide" evidence="5">
    <location>
        <begin position="1"/>
        <end position="17"/>
    </location>
</feature>
<feature type="chain" id="PRO_5040558294" description="Carboxylic ester hydrolase" evidence="5">
    <location>
        <begin position="18"/>
        <end position="604"/>
    </location>
</feature>
<gene>
    <name evidence="6" type="ORF">CTOB1V02_LOCUS9323</name>
</gene>
<evidence type="ECO:0000256" key="5">
    <source>
        <dbReference type="RuleBase" id="RU361235"/>
    </source>
</evidence>
<keyword evidence="3 5" id="KW-0378">Hydrolase</keyword>
<reference evidence="6" key="1">
    <citation type="submission" date="2020-11" db="EMBL/GenBank/DDBJ databases">
        <authorList>
            <person name="Tran Van P."/>
        </authorList>
    </citation>
    <scope>NUCLEOTIDE SEQUENCE</scope>
</reference>
<dbReference type="SUPFAM" id="SSF53474">
    <property type="entry name" value="alpha/beta-Hydrolases"/>
    <property type="match status" value="1"/>
</dbReference>